<reference evidence="1 2" key="2">
    <citation type="submission" date="2014-09" db="EMBL/GenBank/DDBJ databases">
        <authorList>
            <consortium name="NBRP consortium"/>
            <person name="Sawabe T."/>
            <person name="Meirelles P."/>
            <person name="Nakanishi M."/>
            <person name="Sayaka M."/>
            <person name="Hattori M."/>
            <person name="Ohkuma M."/>
        </authorList>
    </citation>
    <scope>NUCLEOTIDE SEQUENCE [LARGE SCALE GENOMIC DNA]</scope>
    <source>
        <strain evidence="1 2">JCM 19240</strain>
    </source>
</reference>
<name>A0A090T0G6_9VIBR</name>
<dbReference type="Proteomes" id="UP000029224">
    <property type="component" value="Unassembled WGS sequence"/>
</dbReference>
<keyword evidence="2" id="KW-1185">Reference proteome</keyword>
<dbReference type="PANTHER" id="PTHR38784">
    <property type="entry name" value="SUCROSE PHOSPHORYLASE"/>
    <property type="match status" value="1"/>
</dbReference>
<evidence type="ECO:0000313" key="1">
    <source>
        <dbReference type="EMBL" id="GAL33436.1"/>
    </source>
</evidence>
<dbReference type="Pfam" id="PF07152">
    <property type="entry name" value="YaeQ"/>
    <property type="match status" value="1"/>
</dbReference>
<dbReference type="PANTHER" id="PTHR38784:SF1">
    <property type="entry name" value="SUCROSE PHOSPHORYLASE"/>
    <property type="match status" value="1"/>
</dbReference>
<dbReference type="InterPro" id="IPR011335">
    <property type="entry name" value="Restrct_endonuc-II-like"/>
</dbReference>
<evidence type="ECO:0000313" key="2">
    <source>
        <dbReference type="Proteomes" id="UP000029224"/>
    </source>
</evidence>
<proteinExistence type="predicted"/>
<dbReference type="SUPFAM" id="SSF52980">
    <property type="entry name" value="Restriction endonuclease-like"/>
    <property type="match status" value="1"/>
</dbReference>
<accession>A0A090T0G6</accession>
<dbReference type="SMART" id="SM01322">
    <property type="entry name" value="YaeQ"/>
    <property type="match status" value="1"/>
</dbReference>
<organism evidence="1 2">
    <name type="scientific">Vibrio maritimus</name>
    <dbReference type="NCBI Taxonomy" id="990268"/>
    <lineage>
        <taxon>Bacteria</taxon>
        <taxon>Pseudomonadati</taxon>
        <taxon>Pseudomonadota</taxon>
        <taxon>Gammaproteobacteria</taxon>
        <taxon>Vibrionales</taxon>
        <taxon>Vibrionaceae</taxon>
        <taxon>Vibrio</taxon>
    </lineage>
</organism>
<dbReference type="AlphaFoldDB" id="A0A090T0G6"/>
<dbReference type="InterPro" id="IPR009822">
    <property type="entry name" value="YaeQ"/>
</dbReference>
<protein>
    <submittedName>
        <fullName evidence="1">YaeQ protein</fullName>
    </submittedName>
</protein>
<sequence>MVWIDIGEPDVDRVKKATRLSQKTKVYSFNTKSDVWWQQNQGKFGYLDASIYRFDNESIESLSELVTRTMDLSVMITGTSLFVDAEGGSVEVTVEELQDK</sequence>
<dbReference type="InterPro" id="IPR038590">
    <property type="entry name" value="YaeQ_sf"/>
</dbReference>
<comment type="caution">
    <text evidence="1">The sequence shown here is derived from an EMBL/GenBank/DDBJ whole genome shotgun (WGS) entry which is preliminary data.</text>
</comment>
<dbReference type="EMBL" id="BBMT01000003">
    <property type="protein sequence ID" value="GAL33436.1"/>
    <property type="molecule type" value="Genomic_DNA"/>
</dbReference>
<gene>
    <name evidence="1" type="ORF">JCM19240_2132</name>
</gene>
<reference evidence="1 2" key="1">
    <citation type="submission" date="2014-09" db="EMBL/GenBank/DDBJ databases">
        <title>Vibrio maritimus JCM 19240. (C210) whole genome shotgun sequence.</title>
        <authorList>
            <person name="Sawabe T."/>
            <person name="Meirelles P."/>
            <person name="Nakanishi M."/>
            <person name="Sayaka M."/>
            <person name="Hattori M."/>
            <person name="Ohkuma M."/>
        </authorList>
    </citation>
    <scope>NUCLEOTIDE SEQUENCE [LARGE SCALE GENOMIC DNA]</scope>
    <source>
        <strain evidence="1 2">JCM 19240</strain>
    </source>
</reference>
<dbReference type="Gene3D" id="3.10.640.10">
    <property type="entry name" value="Restriction endonuclease-like alpha-beta roll domain"/>
    <property type="match status" value="1"/>
</dbReference>